<keyword evidence="3" id="KW-1185">Reference proteome</keyword>
<proteinExistence type="predicted"/>
<dbReference type="EMBL" id="ML122337">
    <property type="protein sequence ID" value="RPD52866.1"/>
    <property type="molecule type" value="Genomic_DNA"/>
</dbReference>
<name>A0A5C2RRS6_9APHY</name>
<accession>A0A5C2RRS6</accession>
<evidence type="ECO:0000313" key="1">
    <source>
        <dbReference type="EMBL" id="RPD52289.1"/>
    </source>
</evidence>
<dbReference type="AlphaFoldDB" id="A0A5C2RRS6"/>
<organism evidence="2 3">
    <name type="scientific">Lentinus tigrinus ALCF2SS1-6</name>
    <dbReference type="NCBI Taxonomy" id="1328759"/>
    <lineage>
        <taxon>Eukaryota</taxon>
        <taxon>Fungi</taxon>
        <taxon>Dikarya</taxon>
        <taxon>Basidiomycota</taxon>
        <taxon>Agaricomycotina</taxon>
        <taxon>Agaricomycetes</taxon>
        <taxon>Polyporales</taxon>
        <taxon>Polyporaceae</taxon>
        <taxon>Lentinus</taxon>
    </lineage>
</organism>
<dbReference type="EMBL" id="ML122377">
    <property type="protein sequence ID" value="RPD52289.1"/>
    <property type="molecule type" value="Genomic_DNA"/>
</dbReference>
<gene>
    <name evidence="2" type="ORF">L227DRAFT_617477</name>
    <name evidence="1" type="ORF">L227DRAFT_617935</name>
</gene>
<dbReference type="OrthoDB" id="3246365at2759"/>
<evidence type="ECO:0000313" key="3">
    <source>
        <dbReference type="Proteomes" id="UP000313359"/>
    </source>
</evidence>
<reference evidence="2" key="1">
    <citation type="journal article" date="2018" name="Genome Biol. Evol.">
        <title>Genomics and development of Lentinus tigrinus, a white-rot wood-decaying mushroom with dimorphic fruiting bodies.</title>
        <authorList>
            <person name="Wu B."/>
            <person name="Xu Z."/>
            <person name="Knudson A."/>
            <person name="Carlson A."/>
            <person name="Chen N."/>
            <person name="Kovaka S."/>
            <person name="LaButti K."/>
            <person name="Lipzen A."/>
            <person name="Pennachio C."/>
            <person name="Riley R."/>
            <person name="Schakwitz W."/>
            <person name="Umezawa K."/>
            <person name="Ohm R.A."/>
            <person name="Grigoriev I.V."/>
            <person name="Nagy L.G."/>
            <person name="Gibbons J."/>
            <person name="Hibbett D."/>
        </authorList>
    </citation>
    <scope>NUCLEOTIDE SEQUENCE [LARGE SCALE GENOMIC DNA]</scope>
    <source>
        <strain evidence="2">ALCF2SS1-6</strain>
    </source>
</reference>
<protein>
    <submittedName>
        <fullName evidence="2">Uncharacterized protein</fullName>
    </submittedName>
</protein>
<dbReference type="Proteomes" id="UP000313359">
    <property type="component" value="Unassembled WGS sequence"/>
</dbReference>
<sequence>MPPESHDGLYYNLTQLPQAVVIVLGIAAKLVTHFVRLADVGQTACTVLGVLSTDLLRHPATLTSLDEPACAPPAFECAAQAAESPDAAYGLCCTAS</sequence>
<evidence type="ECO:0000313" key="2">
    <source>
        <dbReference type="EMBL" id="RPD52866.1"/>
    </source>
</evidence>